<dbReference type="SUPFAM" id="SSF103088">
    <property type="entry name" value="OmpA-like"/>
    <property type="match status" value="1"/>
</dbReference>
<dbReference type="EMBL" id="QTTT01000001">
    <property type="protein sequence ID" value="REE96206.1"/>
    <property type="molecule type" value="Genomic_DNA"/>
</dbReference>
<dbReference type="RefSeq" id="WP_147312241.1">
    <property type="nucleotide sequence ID" value="NZ_QTTT01000001.1"/>
</dbReference>
<proteinExistence type="predicted"/>
<dbReference type="InterPro" id="IPR036737">
    <property type="entry name" value="OmpA-like_sf"/>
</dbReference>
<keyword evidence="2 4" id="KW-0472">Membrane</keyword>
<dbReference type="GO" id="GO:0009279">
    <property type="term" value="C:cell outer membrane"/>
    <property type="evidence" value="ECO:0007669"/>
    <property type="project" value="UniProtKB-SubCell"/>
</dbReference>
<organism evidence="7 8">
    <name type="scientific">Thermomonospora umbrina</name>
    <dbReference type="NCBI Taxonomy" id="111806"/>
    <lineage>
        <taxon>Bacteria</taxon>
        <taxon>Bacillati</taxon>
        <taxon>Actinomycetota</taxon>
        <taxon>Actinomycetes</taxon>
        <taxon>Streptosporangiales</taxon>
        <taxon>Thermomonosporaceae</taxon>
        <taxon>Thermomonospora</taxon>
    </lineage>
</organism>
<evidence type="ECO:0000256" key="4">
    <source>
        <dbReference type="PROSITE-ProRule" id="PRU00473"/>
    </source>
</evidence>
<evidence type="ECO:0000313" key="8">
    <source>
        <dbReference type="Proteomes" id="UP000256661"/>
    </source>
</evidence>
<keyword evidence="5" id="KW-0732">Signal</keyword>
<reference evidence="7 8" key="1">
    <citation type="submission" date="2018-08" db="EMBL/GenBank/DDBJ databases">
        <title>Sequencing the genomes of 1000 actinobacteria strains.</title>
        <authorList>
            <person name="Klenk H.-P."/>
        </authorList>
    </citation>
    <scope>NUCLEOTIDE SEQUENCE [LARGE SCALE GENOMIC DNA]</scope>
    <source>
        <strain evidence="7 8">DSM 43927</strain>
    </source>
</reference>
<gene>
    <name evidence="7" type="ORF">DFJ69_1633</name>
</gene>
<evidence type="ECO:0000313" key="7">
    <source>
        <dbReference type="EMBL" id="REE96206.1"/>
    </source>
</evidence>
<accession>A0A3D9SJW9</accession>
<keyword evidence="8" id="KW-1185">Reference proteome</keyword>
<feature type="signal peptide" evidence="5">
    <location>
        <begin position="1"/>
        <end position="26"/>
    </location>
</feature>
<dbReference type="CDD" id="cd07185">
    <property type="entry name" value="OmpA_C-like"/>
    <property type="match status" value="1"/>
</dbReference>
<dbReference type="InterPro" id="IPR006665">
    <property type="entry name" value="OmpA-like"/>
</dbReference>
<name>A0A3D9SJW9_9ACTN</name>
<feature type="domain" description="OmpA-like" evidence="6">
    <location>
        <begin position="68"/>
        <end position="137"/>
    </location>
</feature>
<evidence type="ECO:0000256" key="5">
    <source>
        <dbReference type="SAM" id="SignalP"/>
    </source>
</evidence>
<dbReference type="PRINTS" id="PR01021">
    <property type="entry name" value="OMPADOMAIN"/>
</dbReference>
<dbReference type="Proteomes" id="UP000256661">
    <property type="component" value="Unassembled WGS sequence"/>
</dbReference>
<feature type="chain" id="PRO_5039443979" evidence="5">
    <location>
        <begin position="27"/>
        <end position="137"/>
    </location>
</feature>
<dbReference type="InterPro" id="IPR006664">
    <property type="entry name" value="OMP_bac"/>
</dbReference>
<dbReference type="OrthoDB" id="5166631at2"/>
<keyword evidence="3" id="KW-0998">Cell outer membrane</keyword>
<protein>
    <submittedName>
        <fullName evidence="7">Outer membrane protein OmpA-like peptidoglycan-associated protein</fullName>
    </submittedName>
</protein>
<evidence type="ECO:0000259" key="6">
    <source>
        <dbReference type="PROSITE" id="PS51123"/>
    </source>
</evidence>
<dbReference type="PANTHER" id="PTHR30329">
    <property type="entry name" value="STATOR ELEMENT OF FLAGELLAR MOTOR COMPLEX"/>
    <property type="match status" value="1"/>
</dbReference>
<dbReference type="Gene3D" id="3.30.1330.60">
    <property type="entry name" value="OmpA-like domain"/>
    <property type="match status" value="1"/>
</dbReference>
<comment type="caution">
    <text evidence="7">The sequence shown here is derived from an EMBL/GenBank/DDBJ whole genome shotgun (WGS) entry which is preliminary data.</text>
</comment>
<dbReference type="PANTHER" id="PTHR30329:SF21">
    <property type="entry name" value="LIPOPROTEIN YIAD-RELATED"/>
    <property type="match status" value="1"/>
</dbReference>
<comment type="subcellular location">
    <subcellularLocation>
        <location evidence="1">Cell outer membrane</location>
    </subcellularLocation>
</comment>
<dbReference type="Pfam" id="PF00691">
    <property type="entry name" value="OmpA"/>
    <property type="match status" value="1"/>
</dbReference>
<evidence type="ECO:0000256" key="2">
    <source>
        <dbReference type="ARBA" id="ARBA00023136"/>
    </source>
</evidence>
<evidence type="ECO:0000256" key="1">
    <source>
        <dbReference type="ARBA" id="ARBA00004442"/>
    </source>
</evidence>
<evidence type="ECO:0000256" key="3">
    <source>
        <dbReference type="ARBA" id="ARBA00023237"/>
    </source>
</evidence>
<dbReference type="InterPro" id="IPR050330">
    <property type="entry name" value="Bact_OuterMem_StrucFunc"/>
</dbReference>
<sequence>MRGRRLLPVLLLVGVLLPGRPAAAVAGEPQPDEREIAESVQDVGLAESIEDIALQQSIVPLQEESTSGGTVTVRISADVLFDFGEATLTPAARTRIGRIAGRLRSATGVVRVVGHTDSVGAPEANEALSRRRAEAVG</sequence>
<dbReference type="AlphaFoldDB" id="A0A3D9SJW9"/>
<dbReference type="PROSITE" id="PS51123">
    <property type="entry name" value="OMPA_2"/>
    <property type="match status" value="1"/>
</dbReference>